<evidence type="ECO:0000259" key="8">
    <source>
        <dbReference type="Pfam" id="PF04116"/>
    </source>
</evidence>
<dbReference type="InterPro" id="IPR006694">
    <property type="entry name" value="Fatty_acid_hydroxylase"/>
</dbReference>
<dbReference type="GO" id="GO:0050479">
    <property type="term" value="F:glyceryl-ether monooxygenase activity"/>
    <property type="evidence" value="ECO:0007669"/>
    <property type="project" value="TreeGrafter"/>
</dbReference>
<accession>A0A5C7GDC2</accession>
<dbReference type="PANTHER" id="PTHR21624:SF1">
    <property type="entry name" value="ALKYLGLYCEROL MONOOXYGENASE"/>
    <property type="match status" value="1"/>
</dbReference>
<evidence type="ECO:0000256" key="6">
    <source>
        <dbReference type="ARBA" id="ARBA00023136"/>
    </source>
</evidence>
<evidence type="ECO:0000256" key="3">
    <source>
        <dbReference type="ARBA" id="ARBA00022989"/>
    </source>
</evidence>
<evidence type="ECO:0000256" key="1">
    <source>
        <dbReference type="ARBA" id="ARBA00004127"/>
    </source>
</evidence>
<dbReference type="OrthoDB" id="9770329at2"/>
<sequence>MSHQQSSSFWKKVYSYIETPFLIIEKIGYKYILGPFRWVLSLIDPLAEKIEGTLFKRILQVIIYPLFLTLCIYIGFELIEGGYTIRTFFGTIVMFLIFGAIFAPLEHLIPFSKKWLDDKEMPTDVMLFFGGKFWGDYINAPIKLATITLVVQEISPTIGQNIWPSGLYPVLQVFILLSAKDFFRYWYHRWMHESEFMWSWHAVHHSSTRLYWFNGTRSHPLEGLIASILWGIPLAFIQAPVEIVFVTGILGRTIGRFQHTNMDLILGPFDYIFSSPKNHRYHHSKKVEEGNSNYGGDVIFWDILFGTFYLPKGKTPSDDIGVGGMPNYPQTFLGLMLAPFNYRKIKREAEAIEARKVNADK</sequence>
<reference evidence="9 10" key="1">
    <citation type="submission" date="2019-08" db="EMBL/GenBank/DDBJ databases">
        <title>Seonamhaeicola sediminis sp. nov., isolated from marine sediment.</title>
        <authorList>
            <person name="Cao W.R."/>
        </authorList>
    </citation>
    <scope>NUCLEOTIDE SEQUENCE [LARGE SCALE GENOMIC DNA]</scope>
    <source>
        <strain evidence="9 10">1505</strain>
    </source>
</reference>
<dbReference type="PANTHER" id="PTHR21624">
    <property type="entry name" value="STEROL DESATURASE-RELATED PROTEIN"/>
    <property type="match status" value="1"/>
</dbReference>
<comment type="caution">
    <text evidence="9">The sequence shown here is derived from an EMBL/GenBank/DDBJ whole genome shotgun (WGS) entry which is preliminary data.</text>
</comment>
<dbReference type="EMBL" id="VRKQ01000021">
    <property type="protein sequence ID" value="TXG34700.1"/>
    <property type="molecule type" value="Genomic_DNA"/>
</dbReference>
<dbReference type="Proteomes" id="UP000321080">
    <property type="component" value="Unassembled WGS sequence"/>
</dbReference>
<proteinExistence type="predicted"/>
<evidence type="ECO:0000256" key="7">
    <source>
        <dbReference type="SAM" id="Phobius"/>
    </source>
</evidence>
<keyword evidence="10" id="KW-1185">Reference proteome</keyword>
<dbReference type="RefSeq" id="WP_147769892.1">
    <property type="nucleotide sequence ID" value="NZ_VRKQ01000021.1"/>
</dbReference>
<keyword evidence="6 7" id="KW-0472">Membrane</keyword>
<gene>
    <name evidence="9" type="ORF">FUA22_17475</name>
</gene>
<name>A0A5C7GDC2_9FLAO</name>
<feature type="transmembrane region" description="Helical" evidence="7">
    <location>
        <begin position="88"/>
        <end position="109"/>
    </location>
</feature>
<dbReference type="InterPro" id="IPR051689">
    <property type="entry name" value="Sterol_desaturase/TMEM195"/>
</dbReference>
<organism evidence="9 10">
    <name type="scientific">Seonamhaeicola maritimus</name>
    <dbReference type="NCBI Taxonomy" id="2591822"/>
    <lineage>
        <taxon>Bacteria</taxon>
        <taxon>Pseudomonadati</taxon>
        <taxon>Bacteroidota</taxon>
        <taxon>Flavobacteriia</taxon>
        <taxon>Flavobacteriales</taxon>
        <taxon>Flavobacteriaceae</taxon>
    </lineage>
</organism>
<evidence type="ECO:0000313" key="9">
    <source>
        <dbReference type="EMBL" id="TXG34700.1"/>
    </source>
</evidence>
<dbReference type="AlphaFoldDB" id="A0A5C7GDC2"/>
<dbReference type="Pfam" id="PF04116">
    <property type="entry name" value="FA_hydroxylase"/>
    <property type="match status" value="1"/>
</dbReference>
<keyword evidence="4" id="KW-0560">Oxidoreductase</keyword>
<keyword evidence="3 7" id="KW-1133">Transmembrane helix</keyword>
<dbReference type="GO" id="GO:0005506">
    <property type="term" value="F:iron ion binding"/>
    <property type="evidence" value="ECO:0007669"/>
    <property type="project" value="InterPro"/>
</dbReference>
<evidence type="ECO:0000313" key="10">
    <source>
        <dbReference type="Proteomes" id="UP000321080"/>
    </source>
</evidence>
<dbReference type="GO" id="GO:0016020">
    <property type="term" value="C:membrane"/>
    <property type="evidence" value="ECO:0007669"/>
    <property type="project" value="GOC"/>
</dbReference>
<feature type="domain" description="Fatty acid hydroxylase" evidence="8">
    <location>
        <begin position="174"/>
        <end position="307"/>
    </location>
</feature>
<feature type="transmembrane region" description="Helical" evidence="7">
    <location>
        <begin position="58"/>
        <end position="76"/>
    </location>
</feature>
<dbReference type="GO" id="GO:0012505">
    <property type="term" value="C:endomembrane system"/>
    <property type="evidence" value="ECO:0007669"/>
    <property type="project" value="UniProtKB-SubCell"/>
</dbReference>
<evidence type="ECO:0000256" key="5">
    <source>
        <dbReference type="ARBA" id="ARBA00023098"/>
    </source>
</evidence>
<dbReference type="GO" id="GO:0008610">
    <property type="term" value="P:lipid biosynthetic process"/>
    <property type="evidence" value="ECO:0007669"/>
    <property type="project" value="InterPro"/>
</dbReference>
<keyword evidence="5" id="KW-0443">Lipid metabolism</keyword>
<dbReference type="GO" id="GO:0006643">
    <property type="term" value="P:membrane lipid metabolic process"/>
    <property type="evidence" value="ECO:0007669"/>
    <property type="project" value="TreeGrafter"/>
</dbReference>
<keyword evidence="2 7" id="KW-0812">Transmembrane</keyword>
<protein>
    <submittedName>
        <fullName evidence="9">Sterol desaturase family protein</fullName>
    </submittedName>
</protein>
<comment type="subcellular location">
    <subcellularLocation>
        <location evidence="1">Endomembrane system</location>
        <topology evidence="1">Multi-pass membrane protein</topology>
    </subcellularLocation>
</comment>
<evidence type="ECO:0000256" key="4">
    <source>
        <dbReference type="ARBA" id="ARBA00023002"/>
    </source>
</evidence>
<evidence type="ECO:0000256" key="2">
    <source>
        <dbReference type="ARBA" id="ARBA00022692"/>
    </source>
</evidence>